<evidence type="ECO:0000256" key="8">
    <source>
        <dbReference type="ARBA" id="ARBA00022840"/>
    </source>
</evidence>
<dbReference type="Pfam" id="PF00069">
    <property type="entry name" value="Pkinase"/>
    <property type="match status" value="1"/>
</dbReference>
<comment type="catalytic activity">
    <reaction evidence="14 15">
        <text>L-seryl-[protein] + ATP = O-phospho-L-seryl-[protein] + ADP + H(+)</text>
        <dbReference type="Rhea" id="RHEA:17989"/>
        <dbReference type="Rhea" id="RHEA-COMP:9863"/>
        <dbReference type="Rhea" id="RHEA-COMP:11604"/>
        <dbReference type="ChEBI" id="CHEBI:15378"/>
        <dbReference type="ChEBI" id="CHEBI:29999"/>
        <dbReference type="ChEBI" id="CHEBI:30616"/>
        <dbReference type="ChEBI" id="CHEBI:83421"/>
        <dbReference type="ChEBI" id="CHEBI:456216"/>
        <dbReference type="EC" id="2.7.11.1"/>
    </reaction>
</comment>
<evidence type="ECO:0000256" key="3">
    <source>
        <dbReference type="ARBA" id="ARBA00022679"/>
    </source>
</evidence>
<keyword evidence="7 15" id="KW-0418">Kinase</keyword>
<dbReference type="InterPro" id="IPR021820">
    <property type="entry name" value="S-locus_recpt_kinase_C"/>
</dbReference>
<evidence type="ECO:0000256" key="4">
    <source>
        <dbReference type="ARBA" id="ARBA00022692"/>
    </source>
</evidence>
<evidence type="ECO:0000256" key="7">
    <source>
        <dbReference type="ARBA" id="ARBA00022777"/>
    </source>
</evidence>
<dbReference type="InterPro" id="IPR011009">
    <property type="entry name" value="Kinase-like_dom_sf"/>
</dbReference>
<comment type="caution">
    <text evidence="22">The sequence shown here is derived from an EMBL/GenBank/DDBJ whole genome shotgun (WGS) entry which is preliminary data.</text>
</comment>
<dbReference type="InterPro" id="IPR024171">
    <property type="entry name" value="SRK-like_kinase"/>
</dbReference>
<dbReference type="SMART" id="SM00108">
    <property type="entry name" value="B_lectin"/>
    <property type="match status" value="1"/>
</dbReference>
<evidence type="ECO:0000256" key="2">
    <source>
        <dbReference type="ARBA" id="ARBA00022527"/>
    </source>
</evidence>
<dbReference type="InterPro" id="IPR001480">
    <property type="entry name" value="Bulb-type_lectin_dom"/>
</dbReference>
<keyword evidence="3 15" id="KW-0808">Transferase</keyword>
<dbReference type="GO" id="GO:0004674">
    <property type="term" value="F:protein serine/threonine kinase activity"/>
    <property type="evidence" value="ECO:0007669"/>
    <property type="project" value="UniProtKB-KW"/>
</dbReference>
<dbReference type="FunFam" id="2.90.10.10:FF:000004">
    <property type="entry name" value="G-type lectin S-receptor-like serine/threonine-protein kinase"/>
    <property type="match status" value="1"/>
</dbReference>
<accession>A0A445BYB1</accession>
<comment type="catalytic activity">
    <reaction evidence="13 15">
        <text>L-threonyl-[protein] + ATP = O-phospho-L-threonyl-[protein] + ADP + H(+)</text>
        <dbReference type="Rhea" id="RHEA:46608"/>
        <dbReference type="Rhea" id="RHEA-COMP:11060"/>
        <dbReference type="Rhea" id="RHEA-COMP:11605"/>
        <dbReference type="ChEBI" id="CHEBI:15378"/>
        <dbReference type="ChEBI" id="CHEBI:30013"/>
        <dbReference type="ChEBI" id="CHEBI:30616"/>
        <dbReference type="ChEBI" id="CHEBI:61977"/>
        <dbReference type="ChEBI" id="CHEBI:456216"/>
        <dbReference type="EC" id="2.7.11.1"/>
    </reaction>
</comment>
<dbReference type="InterPro" id="IPR000719">
    <property type="entry name" value="Prot_kinase_dom"/>
</dbReference>
<dbReference type="CDD" id="cd14066">
    <property type="entry name" value="STKc_IRAK"/>
    <property type="match status" value="1"/>
</dbReference>
<feature type="signal peptide" evidence="18">
    <location>
        <begin position="1"/>
        <end position="22"/>
    </location>
</feature>
<dbReference type="PANTHER" id="PTHR32444:SF183">
    <property type="entry name" value="APPLE DOMAIN-CONTAINING PROTEIN"/>
    <property type="match status" value="1"/>
</dbReference>
<dbReference type="FunFam" id="3.30.200.20:FF:000195">
    <property type="entry name" value="G-type lectin S-receptor-like serine/threonine-protein kinase"/>
    <property type="match status" value="1"/>
</dbReference>
<evidence type="ECO:0000256" key="16">
    <source>
        <dbReference type="PROSITE-ProRule" id="PRU10141"/>
    </source>
</evidence>
<dbReference type="AlphaFoldDB" id="A0A445BYB1"/>
<dbReference type="Gene3D" id="2.90.10.10">
    <property type="entry name" value="Bulb-type lectin domain"/>
    <property type="match status" value="1"/>
</dbReference>
<keyword evidence="9 17" id="KW-1133">Transmembrane helix</keyword>
<proteinExistence type="inferred from homology"/>
<dbReference type="Proteomes" id="UP000289738">
    <property type="component" value="Chromosome A08"/>
</dbReference>
<keyword evidence="6 15" id="KW-0547">Nucleotide-binding</keyword>
<comment type="similarity">
    <text evidence="15">Belongs to the protein kinase superfamily. Ser/Thr protein kinase family.</text>
</comment>
<dbReference type="InterPro" id="IPR017441">
    <property type="entry name" value="Protein_kinase_ATP_BS"/>
</dbReference>
<evidence type="ECO:0000256" key="11">
    <source>
        <dbReference type="ARBA" id="ARBA00023157"/>
    </source>
</evidence>
<dbReference type="PIRSF" id="PIRSF000641">
    <property type="entry name" value="SRK"/>
    <property type="match status" value="1"/>
</dbReference>
<dbReference type="InterPro" id="IPR000858">
    <property type="entry name" value="S_locus_glycoprot_dom"/>
</dbReference>
<dbReference type="GO" id="GO:0005524">
    <property type="term" value="F:ATP binding"/>
    <property type="evidence" value="ECO:0007669"/>
    <property type="project" value="UniProtKB-UniRule"/>
</dbReference>
<evidence type="ECO:0000256" key="13">
    <source>
        <dbReference type="ARBA" id="ARBA00047899"/>
    </source>
</evidence>
<feature type="transmembrane region" description="Helical" evidence="17">
    <location>
        <begin position="443"/>
        <end position="464"/>
    </location>
</feature>
<dbReference type="PROSITE" id="PS50927">
    <property type="entry name" value="BULB_LECTIN"/>
    <property type="match status" value="1"/>
</dbReference>
<dbReference type="SMART" id="SM00220">
    <property type="entry name" value="S_TKc"/>
    <property type="match status" value="1"/>
</dbReference>
<dbReference type="GO" id="GO:0106310">
    <property type="term" value="F:protein serine kinase activity"/>
    <property type="evidence" value="ECO:0007669"/>
    <property type="project" value="RHEA"/>
</dbReference>
<keyword evidence="11" id="KW-1015">Disulfide bond</keyword>
<evidence type="ECO:0000256" key="1">
    <source>
        <dbReference type="ARBA" id="ARBA00004479"/>
    </source>
</evidence>
<dbReference type="Gene3D" id="3.30.200.20">
    <property type="entry name" value="Phosphorylase Kinase, domain 1"/>
    <property type="match status" value="1"/>
</dbReference>
<gene>
    <name evidence="22" type="ORF">Ahy_A08g040120</name>
</gene>
<dbReference type="CDD" id="cd00028">
    <property type="entry name" value="B_lectin"/>
    <property type="match status" value="1"/>
</dbReference>
<evidence type="ECO:0000256" key="15">
    <source>
        <dbReference type="PIRNR" id="PIRNR000641"/>
    </source>
</evidence>
<dbReference type="CDD" id="cd01098">
    <property type="entry name" value="PAN_AP_plant"/>
    <property type="match status" value="1"/>
</dbReference>
<evidence type="ECO:0000259" key="20">
    <source>
        <dbReference type="PROSITE" id="PS50927"/>
    </source>
</evidence>
<reference evidence="22 23" key="1">
    <citation type="submission" date="2019-01" db="EMBL/GenBank/DDBJ databases">
        <title>Sequencing of cultivated peanut Arachis hypogaea provides insights into genome evolution and oil improvement.</title>
        <authorList>
            <person name="Chen X."/>
        </authorList>
    </citation>
    <scope>NUCLEOTIDE SEQUENCE [LARGE SCALE GENOMIC DNA]</scope>
    <source>
        <strain evidence="23">cv. Fuhuasheng</strain>
        <tissue evidence="22">Leaves</tissue>
    </source>
</reference>
<dbReference type="Pfam" id="PF11883">
    <property type="entry name" value="DUF3403"/>
    <property type="match status" value="1"/>
</dbReference>
<dbReference type="STRING" id="3818.A0A445BYB1"/>
<feature type="chain" id="PRO_5019421972" description="Receptor-like serine/threonine-protein kinase" evidence="18">
    <location>
        <begin position="23"/>
        <end position="819"/>
    </location>
</feature>
<keyword evidence="2 15" id="KW-0723">Serine/threonine-protein kinase</keyword>
<keyword evidence="8 15" id="KW-0067">ATP-binding</keyword>
<evidence type="ECO:0000256" key="12">
    <source>
        <dbReference type="ARBA" id="ARBA00023180"/>
    </source>
</evidence>
<keyword evidence="23" id="KW-1185">Reference proteome</keyword>
<feature type="domain" description="Apple" evidence="21">
    <location>
        <begin position="340"/>
        <end position="421"/>
    </location>
</feature>
<dbReference type="Pfam" id="PF01453">
    <property type="entry name" value="B_lectin"/>
    <property type="match status" value="1"/>
</dbReference>
<evidence type="ECO:0000256" key="9">
    <source>
        <dbReference type="ARBA" id="ARBA00022989"/>
    </source>
</evidence>
<organism evidence="22 23">
    <name type="scientific">Arachis hypogaea</name>
    <name type="common">Peanut</name>
    <dbReference type="NCBI Taxonomy" id="3818"/>
    <lineage>
        <taxon>Eukaryota</taxon>
        <taxon>Viridiplantae</taxon>
        <taxon>Streptophyta</taxon>
        <taxon>Embryophyta</taxon>
        <taxon>Tracheophyta</taxon>
        <taxon>Spermatophyta</taxon>
        <taxon>Magnoliopsida</taxon>
        <taxon>eudicotyledons</taxon>
        <taxon>Gunneridae</taxon>
        <taxon>Pentapetalae</taxon>
        <taxon>rosids</taxon>
        <taxon>fabids</taxon>
        <taxon>Fabales</taxon>
        <taxon>Fabaceae</taxon>
        <taxon>Papilionoideae</taxon>
        <taxon>50 kb inversion clade</taxon>
        <taxon>dalbergioids sensu lato</taxon>
        <taxon>Dalbergieae</taxon>
        <taxon>Pterocarpus clade</taxon>
        <taxon>Arachis</taxon>
    </lineage>
</organism>
<evidence type="ECO:0000259" key="19">
    <source>
        <dbReference type="PROSITE" id="PS50011"/>
    </source>
</evidence>
<keyword evidence="12" id="KW-0325">Glycoprotein</keyword>
<dbReference type="InterPro" id="IPR003609">
    <property type="entry name" value="Pan_app"/>
</dbReference>
<sequence length="819" mass="92252">MEGFSMLLLCLSLVNNVAVSIARDTIDRVQFLRDNGETIVSADETFALGFFSPGTSKNRYVGIWYNKVPKQSIVWVANRNKPLTNLSGVLKVIDNGILVLLDRNNNNVTIWSSNTTSSATQDPIAKLLNSGNLVVRERSKGDDDNKNFLWQSFDYPSDTMLPGQKLGRNLVTGLNRYLRSWNNSNDPSYGRYSLQLDIDGCPQLMIRDGATKSVRIGSWNGVQFSGQAAVAKKTSIVKYNYVSNEEEEYATYELINSVAPHKLVLETDGICRRATWSNEESSWITISKKPGDSCDYHATCGSYSRCNSNSNPMCDCLDGFIPSNEQDSYSDCVRRTSLNCHGDGFLKHSDLKIPDTEKSWCNRSISLEDCRGLCLNNCSCTAYAALDISKGENGCLLWFGNLNDMEELTPSLQNIYIRMAATELETIQESKSRKSRIQKKKTIIISCVLSFGFLALFVLSILIYKWTLQKKGTVSGHHNEEIELPLFDMSTIISATNNFSADNILGKGGSGSVYKGILKDGQEIAVKKLSRNSSRRLQEFKNEAMHIAKLQHRNLVKLLGFCIQEEERLLVYEFMRNKSLDFFIFDCERGKLLDWRKRFFIINGIVKGLLYLHHDSRHRIIHRDLKAGNILLDDELNPKISDFGLARSFVGNENEDNTSHIAGTYGYLSPEYIIDGLYSTKSDVYSFGVLVLEIVSGKRNRGFTHVDHHLNLLGHAWTLFAEGKCLEMVDVMIKDSIDSREEVIRLIHVGLLCVQRRPEDRPSMSDVLMMLSSEGPLPQPKKPGFFIERDVDFGDSSSSRNDKLLSSVNHLTVSDVNPR</sequence>
<dbReference type="EC" id="2.7.11.1" evidence="15"/>
<dbReference type="InterPro" id="IPR008271">
    <property type="entry name" value="Ser/Thr_kinase_AS"/>
</dbReference>
<dbReference type="Gene3D" id="1.10.510.10">
    <property type="entry name" value="Transferase(Phosphotransferase) domain 1"/>
    <property type="match status" value="1"/>
</dbReference>
<dbReference type="Pfam" id="PF08276">
    <property type="entry name" value="PAN_2"/>
    <property type="match status" value="1"/>
</dbReference>
<evidence type="ECO:0000256" key="17">
    <source>
        <dbReference type="SAM" id="Phobius"/>
    </source>
</evidence>
<feature type="domain" description="Protein kinase" evidence="19">
    <location>
        <begin position="499"/>
        <end position="785"/>
    </location>
</feature>
<dbReference type="FunFam" id="1.10.510.10:FF:000060">
    <property type="entry name" value="G-type lectin S-receptor-like serine/threonine-protein kinase"/>
    <property type="match status" value="1"/>
</dbReference>
<evidence type="ECO:0000256" key="18">
    <source>
        <dbReference type="SAM" id="SignalP"/>
    </source>
</evidence>
<dbReference type="PROSITE" id="PS50011">
    <property type="entry name" value="PROTEIN_KINASE_DOM"/>
    <property type="match status" value="1"/>
</dbReference>
<keyword evidence="5 18" id="KW-0732">Signal</keyword>
<feature type="binding site" evidence="16">
    <location>
        <position position="528"/>
    </location>
    <ligand>
        <name>ATP</name>
        <dbReference type="ChEBI" id="CHEBI:30616"/>
    </ligand>
</feature>
<dbReference type="GO" id="GO:0048544">
    <property type="term" value="P:recognition of pollen"/>
    <property type="evidence" value="ECO:0007669"/>
    <property type="project" value="InterPro"/>
</dbReference>
<evidence type="ECO:0000256" key="6">
    <source>
        <dbReference type="ARBA" id="ARBA00022741"/>
    </source>
</evidence>
<dbReference type="PROSITE" id="PS50948">
    <property type="entry name" value="PAN"/>
    <property type="match status" value="1"/>
</dbReference>
<dbReference type="Pfam" id="PF00954">
    <property type="entry name" value="S_locus_glycop"/>
    <property type="match status" value="1"/>
</dbReference>
<evidence type="ECO:0000313" key="23">
    <source>
        <dbReference type="Proteomes" id="UP000289738"/>
    </source>
</evidence>
<dbReference type="PANTHER" id="PTHR32444">
    <property type="entry name" value="BULB-TYPE LECTIN DOMAIN-CONTAINING PROTEIN"/>
    <property type="match status" value="1"/>
</dbReference>
<protein>
    <recommendedName>
        <fullName evidence="15">Receptor-like serine/threonine-protein kinase</fullName>
        <ecNumber evidence="15">2.7.11.1</ecNumber>
    </recommendedName>
</protein>
<dbReference type="SUPFAM" id="SSF56112">
    <property type="entry name" value="Protein kinase-like (PK-like)"/>
    <property type="match status" value="1"/>
</dbReference>
<dbReference type="InterPro" id="IPR036426">
    <property type="entry name" value="Bulb-type_lectin_dom_sf"/>
</dbReference>
<dbReference type="PROSITE" id="PS00107">
    <property type="entry name" value="PROTEIN_KINASE_ATP"/>
    <property type="match status" value="1"/>
</dbReference>
<evidence type="ECO:0000259" key="21">
    <source>
        <dbReference type="PROSITE" id="PS50948"/>
    </source>
</evidence>
<dbReference type="SMART" id="SM00473">
    <property type="entry name" value="PAN_AP"/>
    <property type="match status" value="1"/>
</dbReference>
<keyword evidence="10 17" id="KW-0472">Membrane</keyword>
<name>A0A445BYB1_ARAHY</name>
<dbReference type="PROSITE" id="PS00108">
    <property type="entry name" value="PROTEIN_KINASE_ST"/>
    <property type="match status" value="1"/>
</dbReference>
<dbReference type="Gene3D" id="3.50.4.10">
    <property type="entry name" value="Hepatocyte Growth Factor"/>
    <property type="match status" value="1"/>
</dbReference>
<evidence type="ECO:0000313" key="22">
    <source>
        <dbReference type="EMBL" id="RYR43723.1"/>
    </source>
</evidence>
<evidence type="ECO:0000256" key="10">
    <source>
        <dbReference type="ARBA" id="ARBA00023136"/>
    </source>
</evidence>
<feature type="domain" description="Bulb-type lectin" evidence="20">
    <location>
        <begin position="23"/>
        <end position="148"/>
    </location>
</feature>
<evidence type="ECO:0000256" key="14">
    <source>
        <dbReference type="ARBA" id="ARBA00048679"/>
    </source>
</evidence>
<dbReference type="EMBL" id="SDMP01000008">
    <property type="protein sequence ID" value="RYR43723.1"/>
    <property type="molecule type" value="Genomic_DNA"/>
</dbReference>
<dbReference type="SUPFAM" id="SSF51110">
    <property type="entry name" value="alpha-D-mannose-specific plant lectins"/>
    <property type="match status" value="1"/>
</dbReference>
<comment type="subcellular location">
    <subcellularLocation>
        <location evidence="1">Membrane</location>
        <topology evidence="1">Single-pass type I membrane protein</topology>
    </subcellularLocation>
</comment>
<keyword evidence="4 17" id="KW-0812">Transmembrane</keyword>
<evidence type="ECO:0000256" key="5">
    <source>
        <dbReference type="ARBA" id="ARBA00022729"/>
    </source>
</evidence>
<dbReference type="GO" id="GO:0016020">
    <property type="term" value="C:membrane"/>
    <property type="evidence" value="ECO:0007669"/>
    <property type="project" value="UniProtKB-SubCell"/>
</dbReference>